<protein>
    <submittedName>
        <fullName evidence="2">Uncharacterized protein</fullName>
    </submittedName>
</protein>
<keyword evidence="1" id="KW-1133">Transmembrane helix</keyword>
<comment type="caution">
    <text evidence="2">The sequence shown here is derived from an EMBL/GenBank/DDBJ whole genome shotgun (WGS) entry which is preliminary data.</text>
</comment>
<evidence type="ECO:0000313" key="2">
    <source>
        <dbReference type="EMBL" id="KKQ66845.1"/>
    </source>
</evidence>
<organism evidence="2 3">
    <name type="scientific">Candidatus Daviesbacteria bacterium GW2011_GWA2_38_24</name>
    <dbReference type="NCBI Taxonomy" id="1618422"/>
    <lineage>
        <taxon>Bacteria</taxon>
        <taxon>Candidatus Daviesiibacteriota</taxon>
    </lineage>
</organism>
<name>A0A0G0JUW6_9BACT</name>
<keyword evidence="1" id="KW-0812">Transmembrane</keyword>
<feature type="transmembrane region" description="Helical" evidence="1">
    <location>
        <begin position="38"/>
        <end position="56"/>
    </location>
</feature>
<accession>A0A0G0JUW6</accession>
<evidence type="ECO:0000313" key="3">
    <source>
        <dbReference type="Proteomes" id="UP000034235"/>
    </source>
</evidence>
<dbReference type="EMBL" id="LBUP01000003">
    <property type="protein sequence ID" value="KKQ66845.1"/>
    <property type="molecule type" value="Genomic_DNA"/>
</dbReference>
<feature type="transmembrane region" description="Helical" evidence="1">
    <location>
        <begin position="7"/>
        <end position="26"/>
    </location>
</feature>
<gene>
    <name evidence="2" type="ORF">US86_C0003G0088</name>
</gene>
<dbReference type="AlphaFoldDB" id="A0A0G0JUW6"/>
<sequence length="74" mass="8574">MKKIFQAFLVIAYFLIGATAVITIYTLFKGSVPTGMRWLFWIIFIGLLWLIAWIVARKQGKSFSDIWKEDSGEK</sequence>
<reference evidence="2 3" key="1">
    <citation type="journal article" date="2015" name="Nature">
        <title>rRNA introns, odd ribosomes, and small enigmatic genomes across a large radiation of phyla.</title>
        <authorList>
            <person name="Brown C.T."/>
            <person name="Hug L.A."/>
            <person name="Thomas B.C."/>
            <person name="Sharon I."/>
            <person name="Castelle C.J."/>
            <person name="Singh A."/>
            <person name="Wilkins M.J."/>
            <person name="Williams K.H."/>
            <person name="Banfield J.F."/>
        </authorList>
    </citation>
    <scope>NUCLEOTIDE SEQUENCE [LARGE SCALE GENOMIC DNA]</scope>
</reference>
<keyword evidence="1" id="KW-0472">Membrane</keyword>
<proteinExistence type="predicted"/>
<evidence type="ECO:0000256" key="1">
    <source>
        <dbReference type="SAM" id="Phobius"/>
    </source>
</evidence>
<dbReference type="Proteomes" id="UP000034235">
    <property type="component" value="Unassembled WGS sequence"/>
</dbReference>